<sequence length="59" mass="6055">MRDVSLNPARPREADTVTRAAAPLSWLDDPANAARLVTLSAGALRAVLAPDIGGALAAF</sequence>
<reference evidence="1 2" key="1">
    <citation type="submission" date="2020-08" db="EMBL/GenBank/DDBJ databases">
        <title>Genomic Encyclopedia of Type Strains, Phase IV (KMG-V): Genome sequencing to study the core and pangenomes of soil and plant-associated prokaryotes.</title>
        <authorList>
            <person name="Whitman W."/>
        </authorList>
    </citation>
    <scope>NUCLEOTIDE SEQUENCE [LARGE SCALE GENOMIC DNA]</scope>
    <source>
        <strain evidence="1 2">JPY158</strain>
    </source>
</reference>
<keyword evidence="2" id="KW-1185">Reference proteome</keyword>
<accession>A0A7W8QC47</accession>
<evidence type="ECO:0000313" key="1">
    <source>
        <dbReference type="EMBL" id="MBB5427519.1"/>
    </source>
</evidence>
<protein>
    <submittedName>
        <fullName evidence="1">Uncharacterized protein</fullName>
    </submittedName>
</protein>
<proteinExistence type="predicted"/>
<dbReference type="AlphaFoldDB" id="A0A7W8QC47"/>
<dbReference type="Proteomes" id="UP000592780">
    <property type="component" value="Unassembled WGS sequence"/>
</dbReference>
<gene>
    <name evidence="1" type="ORF">HDG40_005698</name>
</gene>
<dbReference type="EMBL" id="JACHDD010000009">
    <property type="protein sequence ID" value="MBB5427519.1"/>
    <property type="molecule type" value="Genomic_DNA"/>
</dbReference>
<comment type="caution">
    <text evidence="1">The sequence shown here is derived from an EMBL/GenBank/DDBJ whole genome shotgun (WGS) entry which is preliminary data.</text>
</comment>
<organism evidence="1 2">
    <name type="scientific">Paraburkholderia atlantica</name>
    <dbReference type="NCBI Taxonomy" id="2654982"/>
    <lineage>
        <taxon>Bacteria</taxon>
        <taxon>Pseudomonadati</taxon>
        <taxon>Pseudomonadota</taxon>
        <taxon>Betaproteobacteria</taxon>
        <taxon>Burkholderiales</taxon>
        <taxon>Burkholderiaceae</taxon>
        <taxon>Paraburkholderia</taxon>
    </lineage>
</organism>
<evidence type="ECO:0000313" key="2">
    <source>
        <dbReference type="Proteomes" id="UP000592780"/>
    </source>
</evidence>
<name>A0A7W8QC47_PARAM</name>